<proteinExistence type="predicted"/>
<sequence>MTIEEVAREYVYRSIAKKWAASRKKLWHEFKDPLKIKDEIMDNVQVGITQGQWTSFVNYHYKEETQNMCKRNAENRKKQTVPHTGGSKPDSRRTEMMAETGRNPGRAQFYLATHTKNDGSYVNDEAKKYVLVTFMIIINTNNFHGMIYILKISTSFGATFVLYSISSYY</sequence>
<dbReference type="AlphaFoldDB" id="A0A1S4D8C0"/>
<organism evidence="3">
    <name type="scientific">Nicotiana tabacum</name>
    <name type="common">Common tobacco</name>
    <dbReference type="NCBI Taxonomy" id="4097"/>
    <lineage>
        <taxon>Eukaryota</taxon>
        <taxon>Viridiplantae</taxon>
        <taxon>Streptophyta</taxon>
        <taxon>Embryophyta</taxon>
        <taxon>Tracheophyta</taxon>
        <taxon>Spermatophyta</taxon>
        <taxon>Magnoliopsida</taxon>
        <taxon>eudicotyledons</taxon>
        <taxon>Gunneridae</taxon>
        <taxon>Pentapetalae</taxon>
        <taxon>asterids</taxon>
        <taxon>lamiids</taxon>
        <taxon>Solanales</taxon>
        <taxon>Solanaceae</taxon>
        <taxon>Nicotianoideae</taxon>
        <taxon>Nicotianeae</taxon>
        <taxon>Nicotiana</taxon>
    </lineage>
</organism>
<keyword evidence="2" id="KW-0812">Transmembrane</keyword>
<gene>
    <name evidence="3" type="primary">LOC107827142</name>
</gene>
<feature type="transmembrane region" description="Helical" evidence="2">
    <location>
        <begin position="145"/>
        <end position="165"/>
    </location>
</feature>
<dbReference type="InterPro" id="IPR004252">
    <property type="entry name" value="Probable_transposase_24"/>
</dbReference>
<accession>A0A1S4D8C0</accession>
<feature type="region of interest" description="Disordered" evidence="1">
    <location>
        <begin position="73"/>
        <end position="97"/>
    </location>
</feature>
<evidence type="ECO:0000256" key="1">
    <source>
        <dbReference type="SAM" id="MobiDB-lite"/>
    </source>
</evidence>
<dbReference type="OrthoDB" id="1304753at2759"/>
<keyword evidence="2" id="KW-1133">Transmembrane helix</keyword>
<name>A0A1S4D8C0_TOBAC</name>
<reference evidence="3" key="1">
    <citation type="submission" date="2025-08" db="UniProtKB">
        <authorList>
            <consortium name="RefSeq"/>
        </authorList>
    </citation>
    <scope>IDENTIFICATION</scope>
</reference>
<dbReference type="PANTHER" id="PTHR33144">
    <property type="entry name" value="OS10G0409366 PROTEIN-RELATED"/>
    <property type="match status" value="1"/>
</dbReference>
<evidence type="ECO:0000313" key="3">
    <source>
        <dbReference type="RefSeq" id="XP_016509705.1"/>
    </source>
</evidence>
<dbReference type="PANTHER" id="PTHR33144:SF45">
    <property type="entry name" value="TRANSPOSASE TNP1_EN_SPM-LIKE DOMAIN-CONTAINING PROTEIN"/>
    <property type="match status" value="1"/>
</dbReference>
<keyword evidence="2" id="KW-0472">Membrane</keyword>
<dbReference type="Pfam" id="PF03004">
    <property type="entry name" value="Transposase_24"/>
    <property type="match status" value="1"/>
</dbReference>
<dbReference type="RefSeq" id="XP_016509705.1">
    <property type="nucleotide sequence ID" value="XM_016654219.1"/>
</dbReference>
<protein>
    <submittedName>
        <fullName evidence="3">Uncharacterized protein isoform X2</fullName>
    </submittedName>
</protein>
<evidence type="ECO:0000256" key="2">
    <source>
        <dbReference type="SAM" id="Phobius"/>
    </source>
</evidence>